<dbReference type="Proteomes" id="UP000189739">
    <property type="component" value="Unassembled WGS sequence"/>
</dbReference>
<dbReference type="EMBL" id="MBTF01000035">
    <property type="protein sequence ID" value="OOQ57853.1"/>
    <property type="molecule type" value="Genomic_DNA"/>
</dbReference>
<proteinExistence type="predicted"/>
<feature type="transmembrane region" description="Helical" evidence="1">
    <location>
        <begin position="229"/>
        <end position="255"/>
    </location>
</feature>
<protein>
    <submittedName>
        <fullName evidence="2">Succinate dehydrogenase</fullName>
    </submittedName>
</protein>
<evidence type="ECO:0000256" key="1">
    <source>
        <dbReference type="SAM" id="Phobius"/>
    </source>
</evidence>
<sequence>MSDFLRTLNSSLFKKLMMALTGTFMCTYLIVHVSGNMTLFAGDEGYSFNTYAHFMTHFPPVEVIAYLLYLTIIVHAAYALLLTILNRRARPVRYAVVSRSPASWPSKNMGLLGSILFLFIVIHMADFWYRYKYTEIAFREYRTDLLTGKREVSEYHPVSQKFQYAVTVEGNTEIVRTKDLYTIVAESFKSLWYVVFYLISVAVVSFHLLHGFQSAFQTMGLRHKKYTPIIKFTGTWLFAVIIPLGFASMPLVFYLKHLLE</sequence>
<comment type="caution">
    <text evidence="2">The sequence shown here is derived from an EMBL/GenBank/DDBJ whole genome shotgun (WGS) entry which is preliminary data.</text>
</comment>
<keyword evidence="1" id="KW-1133">Transmembrane helix</keyword>
<keyword evidence="3" id="KW-1185">Reference proteome</keyword>
<feature type="transmembrane region" description="Helical" evidence="1">
    <location>
        <begin position="190"/>
        <end position="209"/>
    </location>
</feature>
<dbReference type="AlphaFoldDB" id="A0A1S9PA45"/>
<organism evidence="2 3">
    <name type="scientific">Mucilaginibacter pedocola</name>
    <dbReference type="NCBI Taxonomy" id="1792845"/>
    <lineage>
        <taxon>Bacteria</taxon>
        <taxon>Pseudomonadati</taxon>
        <taxon>Bacteroidota</taxon>
        <taxon>Sphingobacteriia</taxon>
        <taxon>Sphingobacteriales</taxon>
        <taxon>Sphingobacteriaceae</taxon>
        <taxon>Mucilaginibacter</taxon>
    </lineage>
</organism>
<feature type="transmembrane region" description="Helical" evidence="1">
    <location>
        <begin position="12"/>
        <end position="31"/>
    </location>
</feature>
<dbReference type="SUPFAM" id="SSF81343">
    <property type="entry name" value="Fumarate reductase respiratory complex transmembrane subunits"/>
    <property type="match status" value="1"/>
</dbReference>
<feature type="transmembrane region" description="Helical" evidence="1">
    <location>
        <begin position="63"/>
        <end position="85"/>
    </location>
</feature>
<keyword evidence="1" id="KW-0812">Transmembrane</keyword>
<dbReference type="InterPro" id="IPR034804">
    <property type="entry name" value="SQR/QFR_C/D"/>
</dbReference>
<dbReference type="STRING" id="1792845.BC343_13835"/>
<dbReference type="NCBIfam" id="TIGR02046">
    <property type="entry name" value="sdhC_b558_fam"/>
    <property type="match status" value="1"/>
</dbReference>
<reference evidence="2 3" key="1">
    <citation type="submission" date="2016-07" db="EMBL/GenBank/DDBJ databases">
        <title>Genomic analysis of zinc-resistant bacterium Mucilaginibacter pedocola TBZ30.</title>
        <authorList>
            <person name="Huang J."/>
            <person name="Tang J."/>
        </authorList>
    </citation>
    <scope>NUCLEOTIDE SEQUENCE [LARGE SCALE GENOMIC DNA]</scope>
    <source>
        <strain evidence="2 3">TBZ30</strain>
    </source>
</reference>
<dbReference type="RefSeq" id="WP_078350459.1">
    <property type="nucleotide sequence ID" value="NZ_MBTF01000035.1"/>
</dbReference>
<accession>A0A1S9PA45</accession>
<dbReference type="GO" id="GO:0016020">
    <property type="term" value="C:membrane"/>
    <property type="evidence" value="ECO:0007669"/>
    <property type="project" value="InterPro"/>
</dbReference>
<dbReference type="Gene3D" id="1.20.1300.10">
    <property type="entry name" value="Fumarate reductase/succinate dehydrogenase, transmembrane subunit"/>
    <property type="match status" value="1"/>
</dbReference>
<dbReference type="OrthoDB" id="9802842at2"/>
<dbReference type="CDD" id="cd03498">
    <property type="entry name" value="SQR_TypeB_2_TM"/>
    <property type="match status" value="1"/>
</dbReference>
<keyword evidence="1" id="KW-0472">Membrane</keyword>
<gene>
    <name evidence="2" type="ORF">BC343_13835</name>
</gene>
<dbReference type="InterPro" id="IPR011138">
    <property type="entry name" value="Cytochrome_b-558"/>
</dbReference>
<evidence type="ECO:0000313" key="3">
    <source>
        <dbReference type="Proteomes" id="UP000189739"/>
    </source>
</evidence>
<feature type="transmembrane region" description="Helical" evidence="1">
    <location>
        <begin position="109"/>
        <end position="129"/>
    </location>
</feature>
<name>A0A1S9PA45_9SPHI</name>
<evidence type="ECO:0000313" key="2">
    <source>
        <dbReference type="EMBL" id="OOQ57853.1"/>
    </source>
</evidence>